<dbReference type="AlphaFoldDB" id="A0A5C8ZE74"/>
<name>A0A5C8ZE74_9ACTN</name>
<protein>
    <submittedName>
        <fullName evidence="2">DUF4365 domain-containing protein</fullName>
    </submittedName>
</protein>
<sequence length="185" mass="19712">MSSSADNAFSGDFGEQWLQVVASGAKLLHGRPLTLDFEKADIEIVLPEVVPGTAYPTVKAQVKTTVSARVTDSGDLVYDLDVSTYDLLRRTDHAVRRVLVVVALPGEDLARVRVTEGGTLLVGRARWVSLEGAEPTSNASTVSVTLPGSQVVDPEGLRGLLLQHGVRTPTPVADVDPWRGGDDDV</sequence>
<dbReference type="EMBL" id="VKAC01000008">
    <property type="protein sequence ID" value="TXR55503.1"/>
    <property type="molecule type" value="Genomic_DNA"/>
</dbReference>
<organism evidence="2 3">
    <name type="scientific">Quadrisphaera setariae</name>
    <dbReference type="NCBI Taxonomy" id="2593304"/>
    <lineage>
        <taxon>Bacteria</taxon>
        <taxon>Bacillati</taxon>
        <taxon>Actinomycetota</taxon>
        <taxon>Actinomycetes</taxon>
        <taxon>Kineosporiales</taxon>
        <taxon>Kineosporiaceae</taxon>
        <taxon>Quadrisphaera</taxon>
    </lineage>
</organism>
<dbReference type="InterPro" id="IPR025375">
    <property type="entry name" value="DUF4365"/>
</dbReference>
<dbReference type="Pfam" id="PF14280">
    <property type="entry name" value="DUF4365"/>
    <property type="match status" value="1"/>
</dbReference>
<keyword evidence="3" id="KW-1185">Reference proteome</keyword>
<evidence type="ECO:0000259" key="1">
    <source>
        <dbReference type="Pfam" id="PF14280"/>
    </source>
</evidence>
<comment type="caution">
    <text evidence="2">The sequence shown here is derived from an EMBL/GenBank/DDBJ whole genome shotgun (WGS) entry which is preliminary data.</text>
</comment>
<accession>A0A5C8ZE74</accession>
<gene>
    <name evidence="2" type="ORF">FMM08_14425</name>
</gene>
<evidence type="ECO:0000313" key="2">
    <source>
        <dbReference type="EMBL" id="TXR55503.1"/>
    </source>
</evidence>
<feature type="domain" description="DUF4365" evidence="1">
    <location>
        <begin position="41"/>
        <end position="161"/>
    </location>
</feature>
<dbReference type="RefSeq" id="WP_147927079.1">
    <property type="nucleotide sequence ID" value="NZ_VKAC01000008.1"/>
</dbReference>
<dbReference type="Proteomes" id="UP000321234">
    <property type="component" value="Unassembled WGS sequence"/>
</dbReference>
<proteinExistence type="predicted"/>
<reference evidence="2 3" key="1">
    <citation type="submission" date="2019-07" db="EMBL/GenBank/DDBJ databases">
        <title>Quadrisphaera sp. strain DD2A genome sequencing and assembly.</title>
        <authorList>
            <person name="Kim I."/>
        </authorList>
    </citation>
    <scope>NUCLEOTIDE SEQUENCE [LARGE SCALE GENOMIC DNA]</scope>
    <source>
        <strain evidence="2 3">DD2A</strain>
    </source>
</reference>
<dbReference type="OrthoDB" id="4863187at2"/>
<evidence type="ECO:0000313" key="3">
    <source>
        <dbReference type="Proteomes" id="UP000321234"/>
    </source>
</evidence>